<evidence type="ECO:0000256" key="2">
    <source>
        <dbReference type="PIRSR" id="PIRSR601501-1"/>
    </source>
</evidence>
<dbReference type="Pfam" id="PF00374">
    <property type="entry name" value="NiFeSe_Hases"/>
    <property type="match status" value="1"/>
</dbReference>
<evidence type="ECO:0000313" key="4">
    <source>
        <dbReference type="EMBL" id="STX46002.1"/>
    </source>
</evidence>
<evidence type="ECO:0000313" key="5">
    <source>
        <dbReference type="Proteomes" id="UP000054691"/>
    </source>
</evidence>
<proteinExistence type="predicted"/>
<dbReference type="Proteomes" id="UP000254476">
    <property type="component" value="Unassembled WGS sequence"/>
</dbReference>
<comment type="cofactor">
    <cofactor evidence="2">
        <name>Fe cation</name>
        <dbReference type="ChEBI" id="CHEBI:24875"/>
    </cofactor>
</comment>
<dbReference type="PROSITE" id="PS00508">
    <property type="entry name" value="NI_HGENASE_L_2"/>
    <property type="match status" value="1"/>
</dbReference>
<evidence type="ECO:0000313" key="6">
    <source>
        <dbReference type="Proteomes" id="UP000254476"/>
    </source>
</evidence>
<dbReference type="PANTHER" id="PTHR43600:SF4">
    <property type="entry name" value="CYTOSOLIC NIFE-HYDROGENASE, ALPHA SUBUNIT"/>
    <property type="match status" value="1"/>
</dbReference>
<organism evidence="4 6">
    <name type="scientific">Legionella gratiana</name>
    <dbReference type="NCBI Taxonomy" id="45066"/>
    <lineage>
        <taxon>Bacteria</taxon>
        <taxon>Pseudomonadati</taxon>
        <taxon>Pseudomonadota</taxon>
        <taxon>Gammaproteobacteria</taxon>
        <taxon>Legionellales</taxon>
        <taxon>Legionellaceae</taxon>
        <taxon>Legionella</taxon>
    </lineage>
</organism>
<accession>A0A378JDY3</accession>
<feature type="binding site" evidence="2">
    <location>
        <position position="384"/>
    </location>
    <ligand>
        <name>Mg(2+)</name>
        <dbReference type="ChEBI" id="CHEBI:18420"/>
    </ligand>
</feature>
<keyword evidence="2" id="KW-0460">Magnesium</keyword>
<protein>
    <submittedName>
        <fullName evidence="4">Coenzyme F420-reducing hydrogenase, alpha subunit</fullName>
        <ecNumber evidence="4">1.12.1.2</ecNumber>
        <ecNumber evidence="4">1.12.98.1</ecNumber>
    </submittedName>
</protein>
<dbReference type="InterPro" id="IPR001501">
    <property type="entry name" value="Ni-dep_hyd_lsu"/>
</dbReference>
<feature type="binding site" evidence="2">
    <location>
        <position position="80"/>
    </location>
    <ligand>
        <name>Ni(2+)</name>
        <dbReference type="ChEBI" id="CHEBI:49786"/>
    </ligand>
</feature>
<gene>
    <name evidence="4" type="primary">hoxH</name>
    <name evidence="3" type="ORF">Lgra_0822</name>
    <name evidence="4" type="ORF">NCTC12388_02748</name>
</gene>
<keyword evidence="5" id="KW-1185">Reference proteome</keyword>
<dbReference type="STRING" id="45066.Lgra_0822"/>
<keyword evidence="1 4" id="KW-0560">Oxidoreductase</keyword>
<dbReference type="Gene3D" id="1.10.645.10">
    <property type="entry name" value="Cytochrome-c3 Hydrogenase, chain B"/>
    <property type="match status" value="1"/>
</dbReference>
<feature type="binding site" evidence="2">
    <location>
        <position position="80"/>
    </location>
    <ligand>
        <name>Fe cation</name>
        <dbReference type="ChEBI" id="CHEBI:24875"/>
    </ligand>
</feature>
<dbReference type="PANTHER" id="PTHR43600">
    <property type="entry name" value="COENZYME F420 HYDROGENASE, SUBUNIT ALPHA"/>
    <property type="match status" value="1"/>
</dbReference>
<reference evidence="3 5" key="1">
    <citation type="submission" date="2015-11" db="EMBL/GenBank/DDBJ databases">
        <title>Genomic analysis of 38 Legionella species identifies large and diverse effector repertoires.</title>
        <authorList>
            <person name="Burstein D."/>
            <person name="Amaro F."/>
            <person name="Zusman T."/>
            <person name="Lifshitz Z."/>
            <person name="Cohen O."/>
            <person name="Gilbert J.A."/>
            <person name="Pupko T."/>
            <person name="Shuman H.A."/>
            <person name="Segal G."/>
        </authorList>
    </citation>
    <scope>NUCLEOTIDE SEQUENCE [LARGE SCALE GENOMIC DNA]</scope>
    <source>
        <strain evidence="3 5">Lyon 8420412</strain>
    </source>
</reference>
<comment type="cofactor">
    <cofactor evidence="2">
        <name>Ni(2+)</name>
        <dbReference type="ChEBI" id="CHEBI:49786"/>
    </cofactor>
</comment>
<dbReference type="InterPro" id="IPR018194">
    <property type="entry name" value="Ni-dep_hyd_lsu_Ni_BS"/>
</dbReference>
<dbReference type="SUPFAM" id="SSF56762">
    <property type="entry name" value="HydB/Nqo4-like"/>
    <property type="match status" value="1"/>
</dbReference>
<dbReference type="EMBL" id="UGOB01000001">
    <property type="protein sequence ID" value="STX46002.1"/>
    <property type="molecule type" value="Genomic_DNA"/>
</dbReference>
<keyword evidence="2" id="KW-0408">Iron</keyword>
<dbReference type="GO" id="GO:0008901">
    <property type="term" value="F:ferredoxin hydrogenase activity"/>
    <property type="evidence" value="ECO:0007669"/>
    <property type="project" value="InterPro"/>
</dbReference>
<name>A0A378JDY3_9GAMM</name>
<dbReference type="EMBL" id="LNYE01000009">
    <property type="protein sequence ID" value="KTD13687.1"/>
    <property type="molecule type" value="Genomic_DNA"/>
</dbReference>
<reference evidence="4 6" key="2">
    <citation type="submission" date="2018-06" db="EMBL/GenBank/DDBJ databases">
        <authorList>
            <consortium name="Pathogen Informatics"/>
            <person name="Doyle S."/>
        </authorList>
    </citation>
    <scope>NUCLEOTIDE SEQUENCE [LARGE SCALE GENOMIC DNA]</scope>
    <source>
        <strain evidence="4 6">NCTC12388</strain>
    </source>
</reference>
<feature type="binding site" evidence="2">
    <location>
        <position position="77"/>
    </location>
    <ligand>
        <name>Ni(2+)</name>
        <dbReference type="ChEBI" id="CHEBI:49786"/>
    </ligand>
</feature>
<dbReference type="GO" id="GO:0047985">
    <property type="term" value="F:hydrogen dehydrogenase activity"/>
    <property type="evidence" value="ECO:0007669"/>
    <property type="project" value="UniProtKB-EC"/>
</dbReference>
<dbReference type="GO" id="GO:0050454">
    <property type="term" value="F:coenzyme F420 hydrogenase activity"/>
    <property type="evidence" value="ECO:0007669"/>
    <property type="project" value="UniProtKB-EC"/>
</dbReference>
<sequence>MLLEPILRELKSSMSKNISINVPILARVEGEGALELQIRDHKIKTLKLKIYEPPRLFEKFLEERSYTDVLDFVARICGICPVAYQMSATQAIENCFGIQPTPWVRSMRRLFYCGEWLESHSMHIHFLALPDFLGFKSAPEMAKVHPEEVRRGMRLQALGNDLIKLFGGRSVHPVGACIGGFYRAPPPSEINLLLETAKARIEDCEALIRWLAELSLPNNSHDFIYVSLYHPTEYPFNEGRLVSNHGLNISIDEFDTYFTEIQVPYSTALHCLLQNKPYLVGPLARVNNCFGHLPIPIHLLLQNLNINFPSNNMYQSIIARAVEIYYCVLESIRILERYEMPQASFPQEIKPRSGIGIGCTEAPRGILWQHYRFDEKGQVKTARIIPPTSQNQARIEEDLAISLSQFGLNKDENSLRSYSEMIIRNYDPCISCSTHFLNIKVSRE</sequence>
<feature type="binding site" evidence="2">
    <location>
        <position position="432"/>
    </location>
    <ligand>
        <name>Fe cation</name>
        <dbReference type="ChEBI" id="CHEBI:24875"/>
    </ligand>
</feature>
<feature type="binding site" evidence="2">
    <location>
        <position position="58"/>
    </location>
    <ligand>
        <name>Mg(2+)</name>
        <dbReference type="ChEBI" id="CHEBI:18420"/>
    </ligand>
</feature>
<keyword evidence="2" id="KW-0479">Metal-binding</keyword>
<dbReference type="EC" id="1.12.1.2" evidence="4"/>
<evidence type="ECO:0000313" key="3">
    <source>
        <dbReference type="EMBL" id="KTD13687.1"/>
    </source>
</evidence>
<dbReference type="AlphaFoldDB" id="A0A378JDY3"/>
<dbReference type="Proteomes" id="UP000054691">
    <property type="component" value="Unassembled WGS sequence"/>
</dbReference>
<dbReference type="EC" id="1.12.98.1" evidence="4"/>
<dbReference type="GO" id="GO:0016151">
    <property type="term" value="F:nickel cation binding"/>
    <property type="evidence" value="ECO:0007669"/>
    <property type="project" value="InterPro"/>
</dbReference>
<evidence type="ECO:0000256" key="1">
    <source>
        <dbReference type="ARBA" id="ARBA00023002"/>
    </source>
</evidence>
<dbReference type="InterPro" id="IPR029014">
    <property type="entry name" value="NiFe-Hase_large"/>
</dbReference>
<feature type="binding site" evidence="2">
    <location>
        <position position="435"/>
    </location>
    <ligand>
        <name>Mg(2+)</name>
        <dbReference type="ChEBI" id="CHEBI:18420"/>
    </ligand>
</feature>
<feature type="binding site" evidence="2">
    <location>
        <position position="429"/>
    </location>
    <ligand>
        <name>Ni(2+)</name>
        <dbReference type="ChEBI" id="CHEBI:49786"/>
    </ligand>
</feature>
<keyword evidence="2" id="KW-0533">Nickel</keyword>